<keyword evidence="6 10" id="KW-0472">Membrane</keyword>
<dbReference type="HOGENOM" id="CLU_019602_21_0_5"/>
<dbReference type="EMBL" id="ACQA01000001">
    <property type="protein sequence ID" value="EEQ95394.1"/>
    <property type="molecule type" value="Genomic_DNA"/>
</dbReference>
<organism evidence="13 14">
    <name type="scientific">Brucella intermedia LMG 3301</name>
    <dbReference type="NCBI Taxonomy" id="641118"/>
    <lineage>
        <taxon>Bacteria</taxon>
        <taxon>Pseudomonadati</taxon>
        <taxon>Pseudomonadota</taxon>
        <taxon>Alphaproteobacteria</taxon>
        <taxon>Hyphomicrobiales</taxon>
        <taxon>Brucellaceae</taxon>
        <taxon>Brucella/Ochrobactrum group</taxon>
        <taxon>Brucella</taxon>
    </lineage>
</organism>
<dbReference type="SMART" id="SM00079">
    <property type="entry name" value="PBPe"/>
    <property type="match status" value="1"/>
</dbReference>
<comment type="subcellular location">
    <subcellularLocation>
        <location evidence="1">Membrane</location>
        <topology evidence="1">Multi-pass membrane protein</topology>
    </subcellularLocation>
</comment>
<dbReference type="SMART" id="SM00062">
    <property type="entry name" value="PBPb"/>
    <property type="match status" value="1"/>
</dbReference>
<dbReference type="Gene3D" id="1.10.287.70">
    <property type="match status" value="1"/>
</dbReference>
<evidence type="ECO:0000313" key="13">
    <source>
        <dbReference type="EMBL" id="EEQ95394.1"/>
    </source>
</evidence>
<dbReference type="InterPro" id="IPR015683">
    <property type="entry name" value="Ionotropic_Glu_rcpt"/>
</dbReference>
<accession>C4WEY9</accession>
<protein>
    <submittedName>
        <fullName evidence="13">Extracellular solute-binding protein</fullName>
    </submittedName>
</protein>
<dbReference type="InterPro" id="IPR001320">
    <property type="entry name" value="Iontro_rcpt_C"/>
</dbReference>
<sequence length="396" mass="43652">MPAMEVNINIIQIQKSARLKHLQEVMGDTVSLKAATSLISRNLWKALLTLLLVAASSFAHAQQTPRPVQVGVYVSEPFVNKEGDSYSGMAIDIWHDIATRMNLASQYVEYPNYGELVKAVSEGKVEAAVTNLTITESRAEIIDFTHPWFDAGLRIMIHTQAGSGWDDLINRLDDAGHLATYAWILFILLAATVVLTIFDRRFDEGFPKRWREGLAESFYHVVSIATSGKTSRKNLFGWVGRVWQTFWMVFGIAIIAYVTSSVTSVMTVAHIDNSISSLSDLQGKSVGVRAGSVAEQFLKSRSIATVPFDHLPEAVGALVNDEIAAIVGDGPVLDYYAHQHADQPIDLVGNVFSPDKYGFAFPRQSELVKPASVAIISAHENEEIPKLKAKYFGPEN</sequence>
<dbReference type="SUPFAM" id="SSF81324">
    <property type="entry name" value="Voltage-gated potassium channels"/>
    <property type="match status" value="1"/>
</dbReference>
<keyword evidence="7" id="KW-0675">Receptor</keyword>
<dbReference type="Pfam" id="PF00060">
    <property type="entry name" value="Lig_chan"/>
    <property type="match status" value="1"/>
</dbReference>
<gene>
    <name evidence="13" type="ORF">OINT_1000762</name>
</gene>
<keyword evidence="4 10" id="KW-1133">Transmembrane helix</keyword>
<evidence type="ECO:0000256" key="2">
    <source>
        <dbReference type="ARBA" id="ARBA00022448"/>
    </source>
</evidence>
<keyword evidence="8" id="KW-0325">Glycoprotein</keyword>
<keyword evidence="3 10" id="KW-0812">Transmembrane</keyword>
<dbReference type="PANTHER" id="PTHR18966">
    <property type="entry name" value="IONOTROPIC GLUTAMATE RECEPTOR"/>
    <property type="match status" value="1"/>
</dbReference>
<evidence type="ECO:0000256" key="8">
    <source>
        <dbReference type="ARBA" id="ARBA00023180"/>
    </source>
</evidence>
<dbReference type="Proteomes" id="UP000004386">
    <property type="component" value="Unassembled WGS sequence"/>
</dbReference>
<reference evidence="13 14" key="1">
    <citation type="submission" date="2009-05" db="EMBL/GenBank/DDBJ databases">
        <authorList>
            <person name="Setubal J.C."/>
            <person name="Boyle S."/>
            <person name="Crasta O.R."/>
            <person name="Gillespie J.J."/>
            <person name="Kenyon R.W."/>
            <person name="Lu J."/>
            <person name="Mane S."/>
            <person name="Nagrani S."/>
            <person name="Shallom J.M."/>
            <person name="Shallom S."/>
            <person name="Shukla M."/>
            <person name="Snyder E.E."/>
            <person name="Sobral B.W."/>
            <person name="Wattam A.R."/>
            <person name="Will R."/>
            <person name="Williams K."/>
            <person name="Yoo H."/>
            <person name="Munk C."/>
            <person name="Tapia R."/>
            <person name="Green L."/>
            <person name="Rogers Y."/>
            <person name="Detter J.C."/>
            <person name="Bruce D."/>
            <person name="Brettin T.S."/>
            <person name="Tsolis R."/>
        </authorList>
    </citation>
    <scope>NUCLEOTIDE SEQUENCE [LARGE SCALE GENOMIC DNA]</scope>
    <source>
        <strain evidence="13 14">LMG 3301</strain>
    </source>
</reference>
<proteinExistence type="predicted"/>
<keyword evidence="2" id="KW-0813">Transport</keyword>
<feature type="domain" description="Ionotropic glutamate receptor C-terminal" evidence="12">
    <location>
        <begin position="67"/>
        <end position="394"/>
    </location>
</feature>
<dbReference type="Gene3D" id="3.40.190.10">
    <property type="entry name" value="Periplasmic binding protein-like II"/>
    <property type="match status" value="2"/>
</dbReference>
<evidence type="ECO:0000256" key="7">
    <source>
        <dbReference type="ARBA" id="ARBA00023170"/>
    </source>
</evidence>
<feature type="transmembrane region" description="Helical" evidence="10">
    <location>
        <begin position="178"/>
        <end position="198"/>
    </location>
</feature>
<dbReference type="GO" id="GO:0015276">
    <property type="term" value="F:ligand-gated monoatomic ion channel activity"/>
    <property type="evidence" value="ECO:0007669"/>
    <property type="project" value="InterPro"/>
</dbReference>
<evidence type="ECO:0000256" key="9">
    <source>
        <dbReference type="ARBA" id="ARBA00023303"/>
    </source>
</evidence>
<evidence type="ECO:0000259" key="12">
    <source>
        <dbReference type="SMART" id="SM00079"/>
    </source>
</evidence>
<evidence type="ECO:0000256" key="1">
    <source>
        <dbReference type="ARBA" id="ARBA00004141"/>
    </source>
</evidence>
<dbReference type="AlphaFoldDB" id="C4WEY9"/>
<dbReference type="SUPFAM" id="SSF53850">
    <property type="entry name" value="Periplasmic binding protein-like II"/>
    <property type="match status" value="1"/>
</dbReference>
<feature type="transmembrane region" description="Helical" evidence="10">
    <location>
        <begin position="238"/>
        <end position="258"/>
    </location>
</feature>
<keyword evidence="9" id="KW-0407">Ion channel</keyword>
<feature type="domain" description="Solute-binding protein family 3/N-terminal" evidence="11">
    <location>
        <begin position="67"/>
        <end position="395"/>
    </location>
</feature>
<comment type="caution">
    <text evidence="13">The sequence shown here is derived from an EMBL/GenBank/DDBJ whole genome shotgun (WGS) entry which is preliminary data.</text>
</comment>
<dbReference type="GO" id="GO:0016020">
    <property type="term" value="C:membrane"/>
    <property type="evidence" value="ECO:0007669"/>
    <property type="project" value="UniProtKB-SubCell"/>
</dbReference>
<dbReference type="Pfam" id="PF00497">
    <property type="entry name" value="SBP_bac_3"/>
    <property type="match status" value="1"/>
</dbReference>
<evidence type="ECO:0000313" key="14">
    <source>
        <dbReference type="Proteomes" id="UP000004386"/>
    </source>
</evidence>
<evidence type="ECO:0000256" key="5">
    <source>
        <dbReference type="ARBA" id="ARBA00023065"/>
    </source>
</evidence>
<evidence type="ECO:0000256" key="6">
    <source>
        <dbReference type="ARBA" id="ARBA00023136"/>
    </source>
</evidence>
<evidence type="ECO:0000256" key="3">
    <source>
        <dbReference type="ARBA" id="ARBA00022692"/>
    </source>
</evidence>
<evidence type="ECO:0000256" key="4">
    <source>
        <dbReference type="ARBA" id="ARBA00022989"/>
    </source>
</evidence>
<evidence type="ECO:0000256" key="10">
    <source>
        <dbReference type="SAM" id="Phobius"/>
    </source>
</evidence>
<name>C4WEY9_9HYPH</name>
<evidence type="ECO:0000259" key="11">
    <source>
        <dbReference type="SMART" id="SM00062"/>
    </source>
</evidence>
<keyword evidence="5" id="KW-0406">Ion transport</keyword>
<dbReference type="InterPro" id="IPR001638">
    <property type="entry name" value="Solute-binding_3/MltF_N"/>
</dbReference>